<feature type="domain" description="VOC" evidence="1">
    <location>
        <begin position="9"/>
        <end position="126"/>
    </location>
</feature>
<dbReference type="InterPro" id="IPR004360">
    <property type="entry name" value="Glyas_Fos-R_dOase_dom"/>
</dbReference>
<organism evidence="2 3">
    <name type="scientific">Luedemannella helvata</name>
    <dbReference type="NCBI Taxonomy" id="349315"/>
    <lineage>
        <taxon>Bacteria</taxon>
        <taxon>Bacillati</taxon>
        <taxon>Actinomycetota</taxon>
        <taxon>Actinomycetes</taxon>
        <taxon>Micromonosporales</taxon>
        <taxon>Micromonosporaceae</taxon>
        <taxon>Luedemannella</taxon>
    </lineage>
</organism>
<dbReference type="InterPro" id="IPR029068">
    <property type="entry name" value="Glyas_Bleomycin-R_OHBP_Dase"/>
</dbReference>
<evidence type="ECO:0000259" key="1">
    <source>
        <dbReference type="PROSITE" id="PS51819"/>
    </source>
</evidence>
<gene>
    <name evidence="2" type="ORF">GCM10009681_08310</name>
</gene>
<sequence>MQKIQTLRGLSTISFWTDDVPAARAWYTELLGAEPYFERGGAYMEWRIGDHEHELGIIDRSWAPPGAAAGPGGAVAYWHVDDIEAVYDRLLAMGATEYQPITKREAGFVTAAVTDPFGNVLGIMYSPHYLDQLEALRNPPPAS</sequence>
<evidence type="ECO:0000313" key="3">
    <source>
        <dbReference type="Proteomes" id="UP001500655"/>
    </source>
</evidence>
<dbReference type="Proteomes" id="UP001500655">
    <property type="component" value="Unassembled WGS sequence"/>
</dbReference>
<dbReference type="InterPro" id="IPR052164">
    <property type="entry name" value="Anthracycline_SecMetBiosynth"/>
</dbReference>
<keyword evidence="3" id="KW-1185">Reference proteome</keyword>
<name>A0ABP4VW92_9ACTN</name>
<dbReference type="RefSeq" id="WP_344076983.1">
    <property type="nucleotide sequence ID" value="NZ_BAAALS010000003.1"/>
</dbReference>
<evidence type="ECO:0000313" key="2">
    <source>
        <dbReference type="EMBL" id="GAA1739783.1"/>
    </source>
</evidence>
<dbReference type="InterPro" id="IPR037523">
    <property type="entry name" value="VOC_core"/>
</dbReference>
<accession>A0ABP4VW92</accession>
<proteinExistence type="predicted"/>
<comment type="caution">
    <text evidence="2">The sequence shown here is derived from an EMBL/GenBank/DDBJ whole genome shotgun (WGS) entry which is preliminary data.</text>
</comment>
<dbReference type="PROSITE" id="PS51819">
    <property type="entry name" value="VOC"/>
    <property type="match status" value="1"/>
</dbReference>
<dbReference type="CDD" id="cd06587">
    <property type="entry name" value="VOC"/>
    <property type="match status" value="1"/>
</dbReference>
<reference evidence="3" key="1">
    <citation type="journal article" date="2019" name="Int. J. Syst. Evol. Microbiol.">
        <title>The Global Catalogue of Microorganisms (GCM) 10K type strain sequencing project: providing services to taxonomists for standard genome sequencing and annotation.</title>
        <authorList>
            <consortium name="The Broad Institute Genomics Platform"/>
            <consortium name="The Broad Institute Genome Sequencing Center for Infectious Disease"/>
            <person name="Wu L."/>
            <person name="Ma J."/>
        </authorList>
    </citation>
    <scope>NUCLEOTIDE SEQUENCE [LARGE SCALE GENOMIC DNA]</scope>
    <source>
        <strain evidence="3">JCM 13249</strain>
    </source>
</reference>
<dbReference type="Pfam" id="PF00903">
    <property type="entry name" value="Glyoxalase"/>
    <property type="match status" value="1"/>
</dbReference>
<dbReference type="PANTHER" id="PTHR33993">
    <property type="entry name" value="GLYOXALASE-RELATED"/>
    <property type="match status" value="1"/>
</dbReference>
<dbReference type="EMBL" id="BAAALS010000003">
    <property type="protein sequence ID" value="GAA1739783.1"/>
    <property type="molecule type" value="Genomic_DNA"/>
</dbReference>
<dbReference type="SUPFAM" id="SSF54593">
    <property type="entry name" value="Glyoxalase/Bleomycin resistance protein/Dihydroxybiphenyl dioxygenase"/>
    <property type="match status" value="1"/>
</dbReference>
<dbReference type="Gene3D" id="3.10.180.10">
    <property type="entry name" value="2,3-Dihydroxybiphenyl 1,2-Dioxygenase, domain 1"/>
    <property type="match status" value="1"/>
</dbReference>
<protein>
    <submittedName>
        <fullName evidence="2">VOC family protein</fullName>
    </submittedName>
</protein>